<evidence type="ECO:0000313" key="3">
    <source>
        <dbReference type="EMBL" id="MBW9051114.1"/>
    </source>
</evidence>
<dbReference type="PANTHER" id="PTHR43777:SF1">
    <property type="entry name" value="MOLYBDENUM COFACTOR CYTIDYLYLTRANSFERASE"/>
    <property type="match status" value="1"/>
</dbReference>
<dbReference type="PANTHER" id="PTHR43777">
    <property type="entry name" value="MOLYBDENUM COFACTOR CYTIDYLYLTRANSFERASE"/>
    <property type="match status" value="1"/>
</dbReference>
<dbReference type="CDD" id="cd04182">
    <property type="entry name" value="GT_2_like_f"/>
    <property type="match status" value="1"/>
</dbReference>
<accession>A0ABS7GPG1</accession>
<name>A0ABS7GPG1_9HYPH</name>
<dbReference type="EMBL" id="JAEUAK010000001">
    <property type="protein sequence ID" value="MBW9051114.1"/>
    <property type="molecule type" value="Genomic_DNA"/>
</dbReference>
<proteinExistence type="predicted"/>
<dbReference type="RefSeq" id="WP_220332651.1">
    <property type="nucleotide sequence ID" value="NZ_JAEUAK010000001.1"/>
</dbReference>
<reference evidence="3 4" key="1">
    <citation type="journal article" date="2021" name="MBio">
        <title>Poor Competitiveness of Bradyrhizobium in Pigeon Pea Root Colonization in Indian Soils.</title>
        <authorList>
            <person name="Chalasani D."/>
            <person name="Basu A."/>
            <person name="Pullabhotla S.V.S.R.N."/>
            <person name="Jorrin B."/>
            <person name="Neal A.L."/>
            <person name="Poole P.S."/>
            <person name="Podile A.R."/>
            <person name="Tkacz A."/>
        </authorList>
    </citation>
    <scope>NUCLEOTIDE SEQUENCE [LARGE SCALE GENOMIC DNA]</scope>
    <source>
        <strain evidence="3 4">HU56</strain>
    </source>
</reference>
<protein>
    <submittedName>
        <fullName evidence="3">Nucleotidyltransferase family protein</fullName>
    </submittedName>
</protein>
<dbReference type="InterPro" id="IPR029044">
    <property type="entry name" value="Nucleotide-diphossugar_trans"/>
</dbReference>
<sequence>MISPDDATSSVAILILAAGTSSRMGGGNHKLLSEFDGVPLIRVAAESALRSMAKSVAIVVGHRQEEMRAALTALPLQIIENLEYASGMGSSLAAGVVSVSAADADGVMILLADMPRIKPSDIDRLIKIFEGSKPHRIVRATSNGKPGHPVILPSVLYGELRTLTGDVGAKEIIKASGIAIAEVELGEAAGLDVDTAEAIVAAGGRVTR</sequence>
<dbReference type="SUPFAM" id="SSF53448">
    <property type="entry name" value="Nucleotide-diphospho-sugar transferases"/>
    <property type="match status" value="1"/>
</dbReference>
<feature type="domain" description="MobA-like NTP transferase" evidence="2">
    <location>
        <begin position="14"/>
        <end position="175"/>
    </location>
</feature>
<evidence type="ECO:0000256" key="1">
    <source>
        <dbReference type="ARBA" id="ARBA00022842"/>
    </source>
</evidence>
<dbReference type="Gene3D" id="3.90.550.10">
    <property type="entry name" value="Spore Coat Polysaccharide Biosynthesis Protein SpsA, Chain A"/>
    <property type="match status" value="1"/>
</dbReference>
<organism evidence="3 4">
    <name type="scientific">Rhizobium mesosinicum</name>
    <dbReference type="NCBI Taxonomy" id="335017"/>
    <lineage>
        <taxon>Bacteria</taxon>
        <taxon>Pseudomonadati</taxon>
        <taxon>Pseudomonadota</taxon>
        <taxon>Alphaproteobacteria</taxon>
        <taxon>Hyphomicrobiales</taxon>
        <taxon>Rhizobiaceae</taxon>
        <taxon>Rhizobium/Agrobacterium group</taxon>
        <taxon>Rhizobium</taxon>
    </lineage>
</organism>
<dbReference type="InterPro" id="IPR025877">
    <property type="entry name" value="MobA-like_NTP_Trfase"/>
</dbReference>
<dbReference type="Proteomes" id="UP000717752">
    <property type="component" value="Unassembled WGS sequence"/>
</dbReference>
<dbReference type="Pfam" id="PF12804">
    <property type="entry name" value="NTP_transf_3"/>
    <property type="match status" value="1"/>
</dbReference>
<evidence type="ECO:0000313" key="4">
    <source>
        <dbReference type="Proteomes" id="UP000717752"/>
    </source>
</evidence>
<comment type="caution">
    <text evidence="3">The sequence shown here is derived from an EMBL/GenBank/DDBJ whole genome shotgun (WGS) entry which is preliminary data.</text>
</comment>
<keyword evidence="4" id="KW-1185">Reference proteome</keyword>
<keyword evidence="1" id="KW-0460">Magnesium</keyword>
<evidence type="ECO:0000259" key="2">
    <source>
        <dbReference type="Pfam" id="PF12804"/>
    </source>
</evidence>
<gene>
    <name evidence="3" type="ORF">JNB85_01655</name>
</gene>